<dbReference type="SUPFAM" id="SSF51735">
    <property type="entry name" value="NAD(P)-binding Rossmann-fold domains"/>
    <property type="match status" value="1"/>
</dbReference>
<protein>
    <recommendedName>
        <fullName evidence="3 7">Mannitol-1-phosphate 5-dehydrogenase</fullName>
        <ecNumber evidence="2 7">1.1.1.17</ecNumber>
    </recommendedName>
</protein>
<dbReference type="InterPro" id="IPR013328">
    <property type="entry name" value="6PGD_dom2"/>
</dbReference>
<dbReference type="InterPro" id="IPR008927">
    <property type="entry name" value="6-PGluconate_DH-like_C_sf"/>
</dbReference>
<dbReference type="Gene3D" id="3.40.50.720">
    <property type="entry name" value="NAD(P)-binding Rossmann-like Domain"/>
    <property type="match status" value="1"/>
</dbReference>
<dbReference type="InterPro" id="IPR013118">
    <property type="entry name" value="Mannitol_DH_C"/>
</dbReference>
<feature type="domain" description="Mannitol dehydrogenase C-terminal" evidence="9">
    <location>
        <begin position="196"/>
        <end position="338"/>
    </location>
</feature>
<dbReference type="KEGG" id="lyd:D7I47_01930"/>
<dbReference type="OrthoDB" id="271711at2"/>
<dbReference type="GO" id="GO:0005829">
    <property type="term" value="C:cytosol"/>
    <property type="evidence" value="ECO:0007669"/>
    <property type="project" value="TreeGrafter"/>
</dbReference>
<evidence type="ECO:0000256" key="3">
    <source>
        <dbReference type="ARBA" id="ARBA00016219"/>
    </source>
</evidence>
<evidence type="ECO:0000256" key="2">
    <source>
        <dbReference type="ARBA" id="ARBA00012939"/>
    </source>
</evidence>
<dbReference type="SUPFAM" id="SSF48179">
    <property type="entry name" value="6-phosphogluconate dehydrogenase C-terminal domain-like"/>
    <property type="match status" value="1"/>
</dbReference>
<dbReference type="InterPro" id="IPR023028">
    <property type="entry name" value="Mannitol_1_phos_5_DH"/>
</dbReference>
<keyword evidence="4 7" id="KW-0560">Oxidoreductase</keyword>
<proteinExistence type="inferred from homology"/>
<evidence type="ECO:0000259" key="8">
    <source>
        <dbReference type="Pfam" id="PF01232"/>
    </source>
</evidence>
<comment type="catalytic activity">
    <reaction evidence="6 7">
        <text>D-mannitol 1-phosphate + NAD(+) = beta-D-fructose 6-phosphate + NADH + H(+)</text>
        <dbReference type="Rhea" id="RHEA:19661"/>
        <dbReference type="ChEBI" id="CHEBI:15378"/>
        <dbReference type="ChEBI" id="CHEBI:57540"/>
        <dbReference type="ChEBI" id="CHEBI:57634"/>
        <dbReference type="ChEBI" id="CHEBI:57945"/>
        <dbReference type="ChEBI" id="CHEBI:61381"/>
        <dbReference type="EC" id="1.1.1.17"/>
    </reaction>
</comment>
<dbReference type="InterPro" id="IPR036291">
    <property type="entry name" value="NAD(P)-bd_dom_sf"/>
</dbReference>
<dbReference type="EMBL" id="CP032630">
    <property type="protein sequence ID" value="AYF97127.1"/>
    <property type="molecule type" value="Genomic_DNA"/>
</dbReference>
<comment type="similarity">
    <text evidence="1 7">Belongs to the mannitol dehydrogenase family.</text>
</comment>
<evidence type="ECO:0000313" key="11">
    <source>
        <dbReference type="Proteomes" id="UP000278886"/>
    </source>
</evidence>
<name>A0A387B485_9MICO</name>
<evidence type="ECO:0000256" key="4">
    <source>
        <dbReference type="ARBA" id="ARBA00023002"/>
    </source>
</evidence>
<dbReference type="RefSeq" id="WP_120761478.1">
    <property type="nucleotide sequence ID" value="NZ_CP032630.1"/>
</dbReference>
<feature type="binding site" evidence="7">
    <location>
        <begin position="5"/>
        <end position="16"/>
    </location>
    <ligand>
        <name>NAD(+)</name>
        <dbReference type="ChEBI" id="CHEBI:57540"/>
    </ligand>
</feature>
<keyword evidence="5 7" id="KW-0520">NAD</keyword>
<dbReference type="Gene3D" id="1.10.1040.10">
    <property type="entry name" value="N-(1-d-carboxylethyl)-l-norvaline Dehydrogenase, domain 2"/>
    <property type="match status" value="1"/>
</dbReference>
<evidence type="ECO:0000256" key="7">
    <source>
        <dbReference type="HAMAP-Rule" id="MF_00196"/>
    </source>
</evidence>
<organism evidence="10 11">
    <name type="scientific">Protaetiibacter intestinalis</name>
    <dbReference type="NCBI Taxonomy" id="2419774"/>
    <lineage>
        <taxon>Bacteria</taxon>
        <taxon>Bacillati</taxon>
        <taxon>Actinomycetota</taxon>
        <taxon>Actinomycetes</taxon>
        <taxon>Micrococcales</taxon>
        <taxon>Microbacteriaceae</taxon>
        <taxon>Protaetiibacter</taxon>
    </lineage>
</organism>
<evidence type="ECO:0000256" key="5">
    <source>
        <dbReference type="ARBA" id="ARBA00023027"/>
    </source>
</evidence>
<dbReference type="NCBIfam" id="NF002652">
    <property type="entry name" value="PRK02318.2-5"/>
    <property type="match status" value="1"/>
</dbReference>
<dbReference type="HAMAP" id="MF_00196">
    <property type="entry name" value="Mannitol_dehydrog"/>
    <property type="match status" value="1"/>
</dbReference>
<dbReference type="Pfam" id="PF01232">
    <property type="entry name" value="Mannitol_dh"/>
    <property type="match status" value="1"/>
</dbReference>
<evidence type="ECO:0000259" key="9">
    <source>
        <dbReference type="Pfam" id="PF08125"/>
    </source>
</evidence>
<sequence>MTATAVHFGAGNIGRGFVAPFLRESGYEVVFADVSEELIQALQQQPSYHVHEVGAGGRELVIDGYRALNSRDVPDAVVAEIARADIVTTAVGARILQFVAPLIVAGLAQRPADAKPLVVIACENAIGGTDILAAAVAELGGAMERAVWANCAIDRIVPEQRGGLDVTLEAFWEWAVDRTPFHGDEPALAGVHWVDDLEPYIERKLFTVNTGHASTAYLGYRRGIETIAEALAVPEVMAEVRAVLAETSGLLVEKHGFTPEEQQAYVETTLVRITNPELPDSCVRVGRAPLRKLGRHERFVDPAAQLAERGQDAWNLLTAVGAALRFDTADDPEAVELQAKLVPGADPGALATELCGIEPAHPLYAPLTEVFRLRLEA</sequence>
<gene>
    <name evidence="7" type="primary">mtlD</name>
    <name evidence="10" type="ORF">D7I47_01930</name>
</gene>
<dbReference type="PANTHER" id="PTHR30524">
    <property type="entry name" value="MANNITOL-1-PHOSPHATE 5-DEHYDROGENASE"/>
    <property type="match status" value="1"/>
</dbReference>
<dbReference type="EC" id="1.1.1.17" evidence="2 7"/>
<dbReference type="PANTHER" id="PTHR30524:SF0">
    <property type="entry name" value="ALTRONATE OXIDOREDUCTASE-RELATED"/>
    <property type="match status" value="1"/>
</dbReference>
<dbReference type="Proteomes" id="UP000278886">
    <property type="component" value="Chromosome"/>
</dbReference>
<dbReference type="InterPro" id="IPR013131">
    <property type="entry name" value="Mannitol_DH_N"/>
</dbReference>
<accession>A0A387B485</accession>
<dbReference type="GO" id="GO:0019592">
    <property type="term" value="P:mannitol catabolic process"/>
    <property type="evidence" value="ECO:0007669"/>
    <property type="project" value="TreeGrafter"/>
</dbReference>
<evidence type="ECO:0000313" key="10">
    <source>
        <dbReference type="EMBL" id="AYF97127.1"/>
    </source>
</evidence>
<evidence type="ECO:0000256" key="1">
    <source>
        <dbReference type="ARBA" id="ARBA00006541"/>
    </source>
</evidence>
<keyword evidence="11" id="KW-1185">Reference proteome</keyword>
<feature type="domain" description="Mannitol dehydrogenase N-terminal" evidence="8">
    <location>
        <begin position="4"/>
        <end position="189"/>
    </location>
</feature>
<dbReference type="AlphaFoldDB" id="A0A387B485"/>
<reference evidence="11" key="1">
    <citation type="submission" date="2018-09" db="EMBL/GenBank/DDBJ databases">
        <title>Genome sequencing of strain 2DFWR-13.</title>
        <authorList>
            <person name="Heo J."/>
            <person name="Kim S.-J."/>
            <person name="Kwon S.-W."/>
        </authorList>
    </citation>
    <scope>NUCLEOTIDE SEQUENCE [LARGE SCALE GENOMIC DNA]</scope>
    <source>
        <strain evidence="11">2DFWR-13</strain>
    </source>
</reference>
<dbReference type="Pfam" id="PF08125">
    <property type="entry name" value="Mannitol_dh_C"/>
    <property type="match status" value="1"/>
</dbReference>
<evidence type="ECO:0000256" key="6">
    <source>
        <dbReference type="ARBA" id="ARBA00048615"/>
    </source>
</evidence>
<dbReference type="GO" id="GO:0008926">
    <property type="term" value="F:mannitol-1-phosphate 5-dehydrogenase activity"/>
    <property type="evidence" value="ECO:0007669"/>
    <property type="project" value="UniProtKB-UniRule"/>
</dbReference>